<name>A0AAV5E6B2_ELECO</name>
<evidence type="ECO:0000256" key="3">
    <source>
        <dbReference type="ARBA" id="ARBA00023180"/>
    </source>
</evidence>
<feature type="domain" description="Wall-associated receptor kinase C-terminal" evidence="5">
    <location>
        <begin position="144"/>
        <end position="239"/>
    </location>
</feature>
<dbReference type="Pfam" id="PF14380">
    <property type="entry name" value="WAK_assoc"/>
    <property type="match status" value="1"/>
</dbReference>
<dbReference type="GO" id="GO:0030247">
    <property type="term" value="F:polysaccharide binding"/>
    <property type="evidence" value="ECO:0007669"/>
    <property type="project" value="InterPro"/>
</dbReference>
<protein>
    <recommendedName>
        <fullName evidence="8">Wall-associated receptor kinase C-terminal domain-containing protein</fullName>
    </recommendedName>
</protein>
<dbReference type="Proteomes" id="UP001054889">
    <property type="component" value="Unassembled WGS sequence"/>
</dbReference>
<evidence type="ECO:0000313" key="6">
    <source>
        <dbReference type="EMBL" id="GJN18026.1"/>
    </source>
</evidence>
<feature type="domain" description="Wall-associated receptor kinase galacturonan-binding" evidence="4">
    <location>
        <begin position="2"/>
        <end position="78"/>
    </location>
</feature>
<comment type="caution">
    <text evidence="6">The sequence shown here is derived from an EMBL/GenBank/DDBJ whole genome shotgun (WGS) entry which is preliminary data.</text>
</comment>
<evidence type="ECO:0000256" key="2">
    <source>
        <dbReference type="ARBA" id="ARBA00022729"/>
    </source>
</evidence>
<evidence type="ECO:0000256" key="1">
    <source>
        <dbReference type="ARBA" id="ARBA00004167"/>
    </source>
</evidence>
<reference evidence="6" key="1">
    <citation type="journal article" date="2018" name="DNA Res.">
        <title>Multiple hybrid de novo genome assembly of finger millet, an orphan allotetraploid crop.</title>
        <authorList>
            <person name="Hatakeyama M."/>
            <person name="Aluri S."/>
            <person name="Balachadran M.T."/>
            <person name="Sivarajan S.R."/>
            <person name="Patrignani A."/>
            <person name="Gruter S."/>
            <person name="Poveda L."/>
            <person name="Shimizu-Inatsugi R."/>
            <person name="Baeten J."/>
            <person name="Francoijs K.J."/>
            <person name="Nataraja K.N."/>
            <person name="Reddy Y.A.N."/>
            <person name="Phadnis S."/>
            <person name="Ravikumar R.L."/>
            <person name="Schlapbach R."/>
            <person name="Sreeman S.M."/>
            <person name="Shimizu K.K."/>
        </authorList>
    </citation>
    <scope>NUCLEOTIDE SEQUENCE</scope>
</reference>
<reference evidence="6" key="2">
    <citation type="submission" date="2021-12" db="EMBL/GenBank/DDBJ databases">
        <title>Resequencing data analysis of finger millet.</title>
        <authorList>
            <person name="Hatakeyama M."/>
            <person name="Aluri S."/>
            <person name="Balachadran M.T."/>
            <person name="Sivarajan S.R."/>
            <person name="Poveda L."/>
            <person name="Shimizu-Inatsugi R."/>
            <person name="Schlapbach R."/>
            <person name="Sreeman S.M."/>
            <person name="Shimizu K.K."/>
        </authorList>
    </citation>
    <scope>NUCLEOTIDE SEQUENCE</scope>
</reference>
<dbReference type="EMBL" id="BQKI01000073">
    <property type="protein sequence ID" value="GJN18026.1"/>
    <property type="molecule type" value="Genomic_DNA"/>
</dbReference>
<evidence type="ECO:0008006" key="8">
    <source>
        <dbReference type="Google" id="ProtNLM"/>
    </source>
</evidence>
<proteinExistence type="predicted"/>
<gene>
    <name evidence="6" type="primary">gb05140</name>
    <name evidence="6" type="ORF">PR202_gb05140</name>
</gene>
<dbReference type="Pfam" id="PF13947">
    <property type="entry name" value="GUB_WAK_bind"/>
    <property type="match status" value="1"/>
</dbReference>
<dbReference type="GO" id="GO:0016020">
    <property type="term" value="C:membrane"/>
    <property type="evidence" value="ECO:0007669"/>
    <property type="project" value="UniProtKB-SubCell"/>
</dbReference>
<evidence type="ECO:0000259" key="5">
    <source>
        <dbReference type="Pfam" id="PF14380"/>
    </source>
</evidence>
<keyword evidence="7" id="KW-1185">Reference proteome</keyword>
<keyword evidence="3" id="KW-0325">Glycoprotein</keyword>
<evidence type="ECO:0000313" key="7">
    <source>
        <dbReference type="Proteomes" id="UP001054889"/>
    </source>
</evidence>
<accession>A0AAV5E6B2</accession>
<dbReference type="InterPro" id="IPR025287">
    <property type="entry name" value="WAK_GUB"/>
</dbReference>
<sequence length="279" mass="30814">MCSYSSRCGSVDIRYPFYLANATKVITAVNKTYSCGYTDLKISCRDDGETETAIIQLGQFTYTVKNISYEASTMILADPDAFRNDGNYGCPIIRHNVTFSREWLSYTGSYDTLAFFFGCYSGDSAPPGFNAYQISCPGFSNSSSGGASFVFSSDQLDATREHDLDKHCDDIVAVPIRRGSLEGMSNRPALQSEYGSLLRDGFELAWSPTTVGGCYRCEESGGRCVYNQNKLFLGCLCSNEKVETQYCSNSSASSTKSRSRSPIETDCFKRTPSFYIFVS</sequence>
<dbReference type="PANTHER" id="PTHR33138:SF54">
    <property type="entry name" value="OS01G0690900 PROTEIN"/>
    <property type="match status" value="1"/>
</dbReference>
<comment type="subcellular location">
    <subcellularLocation>
        <location evidence="1">Membrane</location>
        <topology evidence="1">Single-pass membrane protein</topology>
    </subcellularLocation>
</comment>
<dbReference type="InterPro" id="IPR032872">
    <property type="entry name" value="WAK_assoc_C"/>
</dbReference>
<organism evidence="6 7">
    <name type="scientific">Eleusine coracana subsp. coracana</name>
    <dbReference type="NCBI Taxonomy" id="191504"/>
    <lineage>
        <taxon>Eukaryota</taxon>
        <taxon>Viridiplantae</taxon>
        <taxon>Streptophyta</taxon>
        <taxon>Embryophyta</taxon>
        <taxon>Tracheophyta</taxon>
        <taxon>Spermatophyta</taxon>
        <taxon>Magnoliopsida</taxon>
        <taxon>Liliopsida</taxon>
        <taxon>Poales</taxon>
        <taxon>Poaceae</taxon>
        <taxon>PACMAD clade</taxon>
        <taxon>Chloridoideae</taxon>
        <taxon>Cynodonteae</taxon>
        <taxon>Eleusininae</taxon>
        <taxon>Eleusine</taxon>
    </lineage>
</organism>
<dbReference type="PANTHER" id="PTHR33138">
    <property type="entry name" value="OS01G0690200 PROTEIN"/>
    <property type="match status" value="1"/>
</dbReference>
<dbReference type="AlphaFoldDB" id="A0AAV5E6B2"/>
<evidence type="ECO:0000259" key="4">
    <source>
        <dbReference type="Pfam" id="PF13947"/>
    </source>
</evidence>
<keyword evidence="2" id="KW-0732">Signal</keyword>